<organism evidence="2 3">
    <name type="scientific">Crocosphaera watsonii WH 0003</name>
    <dbReference type="NCBI Taxonomy" id="423471"/>
    <lineage>
        <taxon>Bacteria</taxon>
        <taxon>Bacillati</taxon>
        <taxon>Cyanobacteriota</taxon>
        <taxon>Cyanophyceae</taxon>
        <taxon>Oscillatoriophycideae</taxon>
        <taxon>Chroococcales</taxon>
        <taxon>Aphanothecaceae</taxon>
        <taxon>Crocosphaera</taxon>
    </lineage>
</organism>
<dbReference type="RefSeq" id="WP_007308939.1">
    <property type="nucleotide sequence ID" value="NZ_AESD01000045.1"/>
</dbReference>
<evidence type="ECO:0000256" key="1">
    <source>
        <dbReference type="SAM" id="MobiDB-lite"/>
    </source>
</evidence>
<dbReference type="EMBL" id="AESD01000045">
    <property type="protein sequence ID" value="EHJ15038.1"/>
    <property type="molecule type" value="Genomic_DNA"/>
</dbReference>
<evidence type="ECO:0000313" key="2">
    <source>
        <dbReference type="EMBL" id="EHJ15038.1"/>
    </source>
</evidence>
<gene>
    <name evidence="2" type="ORF">CWATWH0003_0279</name>
</gene>
<protein>
    <submittedName>
        <fullName evidence="2">Uncharacterized protein</fullName>
    </submittedName>
</protein>
<accession>G5IYC7</accession>
<evidence type="ECO:0000313" key="3">
    <source>
        <dbReference type="Proteomes" id="UP000003477"/>
    </source>
</evidence>
<comment type="caution">
    <text evidence="2">The sequence shown here is derived from an EMBL/GenBank/DDBJ whole genome shotgun (WGS) entry which is preliminary data.</text>
</comment>
<feature type="region of interest" description="Disordered" evidence="1">
    <location>
        <begin position="1"/>
        <end position="27"/>
    </location>
</feature>
<proteinExistence type="predicted"/>
<dbReference type="AlphaFoldDB" id="G5IYC7"/>
<feature type="compositionally biased region" description="Basic residues" evidence="1">
    <location>
        <begin position="17"/>
        <end position="27"/>
    </location>
</feature>
<dbReference type="PATRIC" id="fig|423471.3.peg.254"/>
<reference evidence="2 3" key="1">
    <citation type="journal article" date="2011" name="Front. Microbiol.">
        <title>Two Strains of Crocosphaera watsonii with Highly Conserved Genomes are Distinguished by Strain-Specific Features.</title>
        <authorList>
            <person name="Bench S.R."/>
            <person name="Ilikchyan I.N."/>
            <person name="Tripp H.J."/>
            <person name="Zehr J.P."/>
        </authorList>
    </citation>
    <scope>NUCLEOTIDE SEQUENCE [LARGE SCALE GENOMIC DNA]</scope>
    <source>
        <strain evidence="2 3">WH 0003</strain>
    </source>
</reference>
<sequence length="123" mass="14054">MIPLSDGKPIIREGKRGPKARWGKKVKKPRKKDLAVVKVVRRNIDGNVSNKTNKTVISVKRGNQRVNQGHAIDIHGPCRMFYSHEPRDDKGGARVWLETYFDVDVFVNEDWQAPLELGCMTKM</sequence>
<name>G5IYC7_CROWT</name>
<dbReference type="Proteomes" id="UP000003477">
    <property type="component" value="Unassembled WGS sequence"/>
</dbReference>
<dbReference type="GeneID" id="88764230"/>